<feature type="transmembrane region" description="Helical" evidence="1">
    <location>
        <begin position="49"/>
        <end position="66"/>
    </location>
</feature>
<dbReference type="EMBL" id="PJBV01000014">
    <property type="protein sequence ID" value="PKH41754.1"/>
    <property type="molecule type" value="Genomic_DNA"/>
</dbReference>
<evidence type="ECO:0000313" key="2">
    <source>
        <dbReference type="EMBL" id="PKH41754.1"/>
    </source>
</evidence>
<organism evidence="2 3">
    <name type="scientific">Nocardioides alpinus</name>
    <dbReference type="NCBI Taxonomy" id="748909"/>
    <lineage>
        <taxon>Bacteria</taxon>
        <taxon>Bacillati</taxon>
        <taxon>Actinomycetota</taxon>
        <taxon>Actinomycetes</taxon>
        <taxon>Propionibacteriales</taxon>
        <taxon>Nocardioidaceae</taxon>
        <taxon>Nocardioides</taxon>
    </lineage>
</organism>
<accession>A0ABX4QY22</accession>
<dbReference type="Pfam" id="PF11292">
    <property type="entry name" value="DUF3093"/>
    <property type="match status" value="1"/>
</dbReference>
<sequence length="189" mass="20855">MHGSSRSYVTSTVPTASDRGAVLRFRDTPSDAGGDQPLYFERLRVPVRWWVQWSVMVGSFWLAMIVAVPERLAWIVTAMLALIMVVVLRSYGSPKIIVTAQWIHAGRARIERRHLGPVAALNASEMRSQAGPKASARAHLLLRPYIATGVRIAIDDPDDPTPYWLLSSRRASDLAAALASEVPRVQQAS</sequence>
<name>A0ABX4QY22_9ACTN</name>
<dbReference type="InterPro" id="IPR021443">
    <property type="entry name" value="DUF3093"/>
</dbReference>
<reference evidence="2 3" key="1">
    <citation type="submission" date="2017-12" db="EMBL/GenBank/DDBJ databases">
        <title>Pharmacopeia of the Arctic Ocean.</title>
        <authorList>
            <person name="Collins E."/>
            <person name="Ducluzeau A.-L."/>
        </authorList>
    </citation>
    <scope>NUCLEOTIDE SEQUENCE [LARGE SCALE GENOMIC DNA]</scope>
    <source>
        <strain evidence="2 3">DSM 23325</strain>
    </source>
</reference>
<keyword evidence="1" id="KW-0472">Membrane</keyword>
<proteinExistence type="predicted"/>
<comment type="caution">
    <text evidence="2">The sequence shown here is derived from an EMBL/GenBank/DDBJ whole genome shotgun (WGS) entry which is preliminary data.</text>
</comment>
<keyword evidence="1" id="KW-1133">Transmembrane helix</keyword>
<gene>
    <name evidence="2" type="ORF">CXG46_07715</name>
</gene>
<protein>
    <submittedName>
        <fullName evidence="2">DUF3093 domain-containing protein</fullName>
    </submittedName>
</protein>
<evidence type="ECO:0000256" key="1">
    <source>
        <dbReference type="SAM" id="Phobius"/>
    </source>
</evidence>
<feature type="transmembrane region" description="Helical" evidence="1">
    <location>
        <begin position="72"/>
        <end position="91"/>
    </location>
</feature>
<evidence type="ECO:0000313" key="3">
    <source>
        <dbReference type="Proteomes" id="UP000233565"/>
    </source>
</evidence>
<keyword evidence="3" id="KW-1185">Reference proteome</keyword>
<dbReference type="Proteomes" id="UP000233565">
    <property type="component" value="Unassembled WGS sequence"/>
</dbReference>
<keyword evidence="1" id="KW-0812">Transmembrane</keyword>